<dbReference type="AlphaFoldDB" id="F0QWR8"/>
<evidence type="ECO:0000313" key="2">
    <source>
        <dbReference type="Proteomes" id="UP000007485"/>
    </source>
</evidence>
<dbReference type="Proteomes" id="UP000007485">
    <property type="component" value="Chromosome"/>
</dbReference>
<dbReference type="PANTHER" id="PTHR34237">
    <property type="entry name" value="PAREP8-RELATED"/>
    <property type="match status" value="1"/>
</dbReference>
<name>F0QWR8_VULM7</name>
<dbReference type="Pfam" id="PF05942">
    <property type="entry name" value="PaREP1"/>
    <property type="match status" value="1"/>
</dbReference>
<sequence length="159" mass="17918">MEIPKLIIDEAERKGIDIVDLIAKALSLDPSTTSKAHLELAEKFLNEGRELISKDPVQASEKLYKAAEEAIKAIAITLGLDEAKKASEIGRWTAQLLFDAVDNTADRLSRREVRWWWGRAWFLHVEGFHEARLRSDQVRRDLPDIEALVNLAKSISGTS</sequence>
<dbReference type="InterPro" id="IPR010268">
    <property type="entry name" value="PaREP1"/>
</dbReference>
<dbReference type="KEGG" id="vmo:VMUT_2088"/>
<evidence type="ECO:0000313" key="1">
    <source>
        <dbReference type="EMBL" id="ADY02285.1"/>
    </source>
</evidence>
<accession>F0QWR8</accession>
<gene>
    <name evidence="1" type="ordered locus">VMUT_2088</name>
</gene>
<dbReference type="GeneID" id="10289740"/>
<reference evidence="1 2" key="1">
    <citation type="journal article" date="2011" name="J. Bacteriol.">
        <title>Complete genome sequence of 'Vulcanisaeta moutnovskia' strain 768-28, a novel member of the hyperthermophilic crenarchaeal genus vulcanisaeta.</title>
        <authorList>
            <person name="Gumerov V.M."/>
            <person name="Mardanov A.V."/>
            <person name="Beletsky A.V."/>
            <person name="Prokofeva M.I."/>
            <person name="Bonch-Osmolovskaya E.A."/>
            <person name="Ravin N.V."/>
            <person name="Skryabin K.G."/>
        </authorList>
    </citation>
    <scope>NUCLEOTIDE SEQUENCE [LARGE SCALE GENOMIC DNA]</scope>
    <source>
        <strain evidence="1 2">768-28</strain>
    </source>
</reference>
<dbReference type="RefSeq" id="WP_013605446.1">
    <property type="nucleotide sequence ID" value="NC_015151.1"/>
</dbReference>
<proteinExistence type="predicted"/>
<dbReference type="eggNOG" id="arCOG03721">
    <property type="taxonomic scope" value="Archaea"/>
</dbReference>
<organism evidence="1 2">
    <name type="scientific">Vulcanisaeta moutnovskia (strain 768-28)</name>
    <dbReference type="NCBI Taxonomy" id="985053"/>
    <lineage>
        <taxon>Archaea</taxon>
        <taxon>Thermoproteota</taxon>
        <taxon>Thermoprotei</taxon>
        <taxon>Thermoproteales</taxon>
        <taxon>Thermoproteaceae</taxon>
        <taxon>Vulcanisaeta</taxon>
    </lineage>
</organism>
<keyword evidence="2" id="KW-1185">Reference proteome</keyword>
<dbReference type="OrthoDB" id="44062at2157"/>
<dbReference type="EMBL" id="CP002529">
    <property type="protein sequence ID" value="ADY02285.1"/>
    <property type="molecule type" value="Genomic_DNA"/>
</dbReference>
<protein>
    <submittedName>
        <fullName evidence="1">PaREP1 domain containing protein</fullName>
    </submittedName>
</protein>
<dbReference type="STRING" id="985053.VMUT_2088"/>
<dbReference type="PANTHER" id="PTHR34237:SF4">
    <property type="entry name" value="PAREP1 FAMILY PROTEIN"/>
    <property type="match status" value="1"/>
</dbReference>
<dbReference type="Gene3D" id="1.20.120.330">
    <property type="entry name" value="Nucleotidyltransferases domain 2"/>
    <property type="match status" value="1"/>
</dbReference>
<dbReference type="HOGENOM" id="CLU_115256_0_0_2"/>